<accession>A0ABT3IMC3</accession>
<name>A0ABT3IMC3_9BACT</name>
<dbReference type="InterPro" id="IPR000595">
    <property type="entry name" value="cNMP-bd_dom"/>
</dbReference>
<gene>
    <name evidence="2" type="ORF">OL497_14415</name>
</gene>
<dbReference type="RefSeq" id="WP_264731149.1">
    <property type="nucleotide sequence ID" value="NZ_JAPDNR010000001.1"/>
</dbReference>
<protein>
    <submittedName>
        <fullName evidence="2">Crp/Fnr family transcriptional regulator</fullName>
    </submittedName>
</protein>
<sequence length="191" mass="22054">MYEQLLTHIGRYVTLSEKEQQYLVASLQYEEVPRKGFLLKAGAVCTGRYFVLSGNFRQYTIRENDTEQIVQFGLPGWWLCDYHSFEQQVPSGYYIQATAASSVAIITAAAQEELLQQVPALERYFRMVLQRACDAALSRINSLFSESGEERYLKFARTFPDFVQQVPQYMLASFLGLTPEFISMIRARRNK</sequence>
<evidence type="ECO:0000313" key="3">
    <source>
        <dbReference type="Proteomes" id="UP001207742"/>
    </source>
</evidence>
<proteinExistence type="predicted"/>
<keyword evidence="3" id="KW-1185">Reference proteome</keyword>
<comment type="caution">
    <text evidence="2">The sequence shown here is derived from an EMBL/GenBank/DDBJ whole genome shotgun (WGS) entry which is preliminary data.</text>
</comment>
<reference evidence="2 3" key="1">
    <citation type="submission" date="2022-10" db="EMBL/GenBank/DDBJ databases">
        <title>Chitinophaga nivalis PC15 sp. nov., isolated from Pyeongchang county, South Korea.</title>
        <authorList>
            <person name="Trinh H.N."/>
        </authorList>
    </citation>
    <scope>NUCLEOTIDE SEQUENCE [LARGE SCALE GENOMIC DNA]</scope>
    <source>
        <strain evidence="2 3">PC14</strain>
    </source>
</reference>
<dbReference type="Proteomes" id="UP001207742">
    <property type="component" value="Unassembled WGS sequence"/>
</dbReference>
<dbReference type="InterPro" id="IPR014710">
    <property type="entry name" value="RmlC-like_jellyroll"/>
</dbReference>
<dbReference type="Pfam" id="PF00027">
    <property type="entry name" value="cNMP_binding"/>
    <property type="match status" value="1"/>
</dbReference>
<dbReference type="EMBL" id="JAPDNS010000001">
    <property type="protein sequence ID" value="MCW3485099.1"/>
    <property type="molecule type" value="Genomic_DNA"/>
</dbReference>
<dbReference type="SUPFAM" id="SSF51206">
    <property type="entry name" value="cAMP-binding domain-like"/>
    <property type="match status" value="1"/>
</dbReference>
<dbReference type="CDD" id="cd00038">
    <property type="entry name" value="CAP_ED"/>
    <property type="match status" value="1"/>
</dbReference>
<dbReference type="InterPro" id="IPR018490">
    <property type="entry name" value="cNMP-bd_dom_sf"/>
</dbReference>
<organism evidence="2 3">
    <name type="scientific">Chitinophaga nivalis</name>
    <dbReference type="NCBI Taxonomy" id="2991709"/>
    <lineage>
        <taxon>Bacteria</taxon>
        <taxon>Pseudomonadati</taxon>
        <taxon>Bacteroidota</taxon>
        <taxon>Chitinophagia</taxon>
        <taxon>Chitinophagales</taxon>
        <taxon>Chitinophagaceae</taxon>
        <taxon>Chitinophaga</taxon>
    </lineage>
</organism>
<evidence type="ECO:0000259" key="1">
    <source>
        <dbReference type="Pfam" id="PF00027"/>
    </source>
</evidence>
<evidence type="ECO:0000313" key="2">
    <source>
        <dbReference type="EMBL" id="MCW3485099.1"/>
    </source>
</evidence>
<dbReference type="Gene3D" id="2.60.120.10">
    <property type="entry name" value="Jelly Rolls"/>
    <property type="match status" value="1"/>
</dbReference>
<feature type="domain" description="Cyclic nucleotide-binding" evidence="1">
    <location>
        <begin position="31"/>
        <end position="117"/>
    </location>
</feature>